<name>A0A2T1BYG5_9CYAN</name>
<dbReference type="PROSITE" id="PS51186">
    <property type="entry name" value="GNAT"/>
    <property type="match status" value="1"/>
</dbReference>
<dbReference type="Pfam" id="PF13302">
    <property type="entry name" value="Acetyltransf_3"/>
    <property type="match status" value="1"/>
</dbReference>
<dbReference type="OrthoDB" id="452315at2"/>
<evidence type="ECO:0000313" key="2">
    <source>
        <dbReference type="EMBL" id="PSB01075.1"/>
    </source>
</evidence>
<keyword evidence="3" id="KW-1185">Reference proteome</keyword>
<evidence type="ECO:0000259" key="1">
    <source>
        <dbReference type="PROSITE" id="PS51186"/>
    </source>
</evidence>
<proteinExistence type="predicted"/>
<dbReference type="InterPro" id="IPR000182">
    <property type="entry name" value="GNAT_dom"/>
</dbReference>
<dbReference type="EMBL" id="PVWJ01000133">
    <property type="protein sequence ID" value="PSB01075.1"/>
    <property type="molecule type" value="Genomic_DNA"/>
</dbReference>
<reference evidence="2 3" key="2">
    <citation type="submission" date="2018-03" db="EMBL/GenBank/DDBJ databases">
        <title>The ancient ancestry and fast evolution of plastids.</title>
        <authorList>
            <person name="Moore K.R."/>
            <person name="Magnabosco C."/>
            <person name="Momper L."/>
            <person name="Gold D.A."/>
            <person name="Bosak T."/>
            <person name="Fournier G.P."/>
        </authorList>
    </citation>
    <scope>NUCLEOTIDE SEQUENCE [LARGE SCALE GENOMIC DNA]</scope>
    <source>
        <strain evidence="2 3">CCAP 1448/3</strain>
    </source>
</reference>
<dbReference type="RefSeq" id="WP_106290751.1">
    <property type="nucleotide sequence ID" value="NZ_CAWNTC010000167.1"/>
</dbReference>
<feature type="domain" description="N-acetyltransferase" evidence="1">
    <location>
        <begin position="6"/>
        <end position="164"/>
    </location>
</feature>
<dbReference type="CDD" id="cd04301">
    <property type="entry name" value="NAT_SF"/>
    <property type="match status" value="1"/>
</dbReference>
<keyword evidence="2" id="KW-0808">Transferase</keyword>
<protein>
    <submittedName>
        <fullName evidence="2">GNAT family N-acetyltransferase</fullName>
    </submittedName>
</protein>
<reference evidence="2 3" key="1">
    <citation type="submission" date="2018-02" db="EMBL/GenBank/DDBJ databases">
        <authorList>
            <person name="Cohen D.B."/>
            <person name="Kent A.D."/>
        </authorList>
    </citation>
    <scope>NUCLEOTIDE SEQUENCE [LARGE SCALE GENOMIC DNA]</scope>
    <source>
        <strain evidence="2 3">CCAP 1448/3</strain>
    </source>
</reference>
<dbReference type="SUPFAM" id="SSF55729">
    <property type="entry name" value="Acyl-CoA N-acyltransferases (Nat)"/>
    <property type="match status" value="1"/>
</dbReference>
<dbReference type="PANTHER" id="PTHR43792">
    <property type="entry name" value="GNAT FAMILY, PUTATIVE (AFU_ORTHOLOGUE AFUA_3G00765)-RELATED-RELATED"/>
    <property type="match status" value="1"/>
</dbReference>
<comment type="caution">
    <text evidence="2">The sequence shown here is derived from an EMBL/GenBank/DDBJ whole genome shotgun (WGS) entry which is preliminary data.</text>
</comment>
<accession>A0A2T1BYG5</accession>
<dbReference type="AlphaFoldDB" id="A0A2T1BYG5"/>
<dbReference type="InterPro" id="IPR051531">
    <property type="entry name" value="N-acetyltransferase"/>
</dbReference>
<dbReference type="Gene3D" id="3.40.630.30">
    <property type="match status" value="1"/>
</dbReference>
<dbReference type="PANTHER" id="PTHR43792:SF13">
    <property type="entry name" value="ACETYLTRANSFERASE"/>
    <property type="match status" value="1"/>
</dbReference>
<dbReference type="GO" id="GO:0016747">
    <property type="term" value="F:acyltransferase activity, transferring groups other than amino-acyl groups"/>
    <property type="evidence" value="ECO:0007669"/>
    <property type="project" value="InterPro"/>
</dbReference>
<dbReference type="InterPro" id="IPR016181">
    <property type="entry name" value="Acyl_CoA_acyltransferase"/>
</dbReference>
<organism evidence="2 3">
    <name type="scientific">Merismopedia glauca CCAP 1448/3</name>
    <dbReference type="NCBI Taxonomy" id="1296344"/>
    <lineage>
        <taxon>Bacteria</taxon>
        <taxon>Bacillati</taxon>
        <taxon>Cyanobacteriota</taxon>
        <taxon>Cyanophyceae</taxon>
        <taxon>Synechococcales</taxon>
        <taxon>Merismopediaceae</taxon>
        <taxon>Merismopedia</taxon>
    </lineage>
</organism>
<evidence type="ECO:0000313" key="3">
    <source>
        <dbReference type="Proteomes" id="UP000238762"/>
    </source>
</evidence>
<dbReference type="Proteomes" id="UP000238762">
    <property type="component" value="Unassembled WGS sequence"/>
</dbReference>
<gene>
    <name evidence="2" type="ORF">C7B64_20225</name>
</gene>
<sequence length="184" mass="20617">MLNAELIIQPCSVEHLKMLIGDTEGFTSKYGLQIIPGYLEFPGALKWALESLETGKVTPEWGTYMFIHNGDQALIGIGGYYGLPTEGGIVEIGYGIAPSYRCRGYATQSAQWLIKQAFSNDEIKAVWAHTLPNFNASTRVLEKCGMKKIAEVLDEEHGMVWQWEIVKEEGRGKREEGITIHHQE</sequence>